<proteinExistence type="predicted"/>
<organism evidence="2 3">
    <name type="scientific">Coemansia pectinata</name>
    <dbReference type="NCBI Taxonomy" id="1052879"/>
    <lineage>
        <taxon>Eukaryota</taxon>
        <taxon>Fungi</taxon>
        <taxon>Fungi incertae sedis</taxon>
        <taxon>Zoopagomycota</taxon>
        <taxon>Kickxellomycotina</taxon>
        <taxon>Kickxellomycetes</taxon>
        <taxon>Kickxellales</taxon>
        <taxon>Kickxellaceae</taxon>
        <taxon>Coemansia</taxon>
    </lineage>
</organism>
<dbReference type="AlphaFoldDB" id="A0A9W8L8S2"/>
<dbReference type="EMBL" id="JANBUH010001259">
    <property type="protein sequence ID" value="KAJ2747804.1"/>
    <property type="molecule type" value="Genomic_DNA"/>
</dbReference>
<dbReference type="GO" id="GO:0016491">
    <property type="term" value="F:oxidoreductase activity"/>
    <property type="evidence" value="ECO:0007669"/>
    <property type="project" value="UniProtKB-KW"/>
</dbReference>
<dbReference type="PANTHER" id="PTHR35870:SF1">
    <property type="entry name" value="PROTEIN, PUTATIVE (AFU_ORTHOLOGUE AFUA_5G03330)-RELATED"/>
    <property type="match status" value="1"/>
</dbReference>
<evidence type="ECO:0000313" key="2">
    <source>
        <dbReference type="EMBL" id="KAJ2747804.1"/>
    </source>
</evidence>
<comment type="caution">
    <text evidence="2">The sequence shown here is derived from an EMBL/GenBank/DDBJ whole genome shotgun (WGS) entry which is preliminary data.</text>
</comment>
<keyword evidence="3" id="KW-1185">Reference proteome</keyword>
<accession>A0A9W8L8S2</accession>
<evidence type="ECO:0000313" key="3">
    <source>
        <dbReference type="Proteomes" id="UP001140011"/>
    </source>
</evidence>
<name>A0A9W8L8S2_9FUNG</name>
<dbReference type="PANTHER" id="PTHR35870">
    <property type="entry name" value="PROTEIN, PUTATIVE (AFU_ORTHOLOGUE AFUA_5G03330)-RELATED"/>
    <property type="match status" value="1"/>
</dbReference>
<keyword evidence="1" id="KW-0560">Oxidoreductase</keyword>
<reference evidence="2" key="1">
    <citation type="submission" date="2022-07" db="EMBL/GenBank/DDBJ databases">
        <title>Phylogenomic reconstructions and comparative analyses of Kickxellomycotina fungi.</title>
        <authorList>
            <person name="Reynolds N.K."/>
            <person name="Stajich J.E."/>
            <person name="Barry K."/>
            <person name="Grigoriev I.V."/>
            <person name="Crous P."/>
            <person name="Smith M.E."/>
        </authorList>
    </citation>
    <scope>NUCLEOTIDE SEQUENCE</scope>
    <source>
        <strain evidence="2">BCRC 34297</strain>
    </source>
</reference>
<protein>
    <submittedName>
        <fullName evidence="2">Uncharacterized protein</fullName>
    </submittedName>
</protein>
<dbReference type="Pfam" id="PF14027">
    <property type="entry name" value="Questin_oxidase"/>
    <property type="match status" value="1"/>
</dbReference>
<sequence>MGGRDFYNDDDNSVIDKAGMALSHNPKGLLLPGVDLTTHHEAVRLCARDYLENHTFFNDLQYHNHLNHHLLAVFSMGASTKRLQEVFDINSSYQRPSLALASDVTITADNYTKYLSKEEYYPNYIAFYRRELAESNGDWNAVVSKYLFDPQVFPLAMSGLLHPFIQLGYGLEFKSEAIIACALAQASIHKKQFSHALDGETFDEICRGDEGNAAGLSLLDILDRMRNDSVTAAIAYDDDPYTEENRAHAQALAIKYAKLWAVESSESAVKEKSMEVMSVIALVYGSLTRPGYHPTLEFGIMHNLTSSYFLPIFLEALSLDNQVRLLHAYVVTFLYMFAAKGCPPLYIQPELTSTNTHSVEASELSGGNPWMDVFTKAIANNDMHVPKAVRALWRLSLLTAFPEQAKPIKGYELPPAINCLYLARITVDSINLPTRRDSVTDKMQLGTKDDASGWAHGMLAFDEFWTKQGRLL</sequence>
<dbReference type="Proteomes" id="UP001140011">
    <property type="component" value="Unassembled WGS sequence"/>
</dbReference>
<evidence type="ECO:0000256" key="1">
    <source>
        <dbReference type="ARBA" id="ARBA00023002"/>
    </source>
</evidence>
<dbReference type="OrthoDB" id="10004862at2759"/>
<gene>
    <name evidence="2" type="ORF">GGI19_006315</name>
</gene>
<dbReference type="InterPro" id="IPR025337">
    <property type="entry name" value="Questin_oxidase-like"/>
</dbReference>